<dbReference type="EMBL" id="CAWUON010000018">
    <property type="protein sequence ID" value="CAK7266358.1"/>
    <property type="molecule type" value="Genomic_DNA"/>
</dbReference>
<feature type="compositionally biased region" description="Low complexity" evidence="8">
    <location>
        <begin position="56"/>
        <end position="69"/>
    </location>
</feature>
<evidence type="ECO:0000313" key="10">
    <source>
        <dbReference type="Proteomes" id="UP001642502"/>
    </source>
</evidence>
<comment type="caution">
    <text evidence="9">The sequence shown here is derived from an EMBL/GenBank/DDBJ whole genome shotgun (WGS) entry which is preliminary data.</text>
</comment>
<evidence type="ECO:0000256" key="1">
    <source>
        <dbReference type="ARBA" id="ARBA00004173"/>
    </source>
</evidence>
<feature type="region of interest" description="Disordered" evidence="8">
    <location>
        <begin position="242"/>
        <end position="290"/>
    </location>
</feature>
<proteinExistence type="inferred from homology"/>
<reference evidence="9 10" key="1">
    <citation type="submission" date="2024-01" db="EMBL/GenBank/DDBJ databases">
        <authorList>
            <person name="Allen C."/>
            <person name="Tagirdzhanova G."/>
        </authorList>
    </citation>
    <scope>NUCLEOTIDE SEQUENCE [LARGE SCALE GENOMIC DNA]</scope>
    <source>
        <strain evidence="9 10">CBS 119000</strain>
    </source>
</reference>
<dbReference type="PANTHER" id="PTHR21183:SF18">
    <property type="entry name" value="LARGE RIBOSOMAL SUBUNIT PROTEIN UL29M"/>
    <property type="match status" value="1"/>
</dbReference>
<feature type="compositionally biased region" description="Polar residues" evidence="8">
    <location>
        <begin position="15"/>
        <end position="28"/>
    </location>
</feature>
<evidence type="ECO:0000256" key="5">
    <source>
        <dbReference type="ARBA" id="ARBA00023274"/>
    </source>
</evidence>
<dbReference type="Gene3D" id="6.10.330.20">
    <property type="match status" value="1"/>
</dbReference>
<dbReference type="GO" id="GO:0005840">
    <property type="term" value="C:ribosome"/>
    <property type="evidence" value="ECO:0007669"/>
    <property type="project" value="UniProtKB-KW"/>
</dbReference>
<evidence type="ECO:0000313" key="9">
    <source>
        <dbReference type="EMBL" id="CAK7266358.1"/>
    </source>
</evidence>
<evidence type="ECO:0000256" key="7">
    <source>
        <dbReference type="ARBA" id="ARBA00035399"/>
    </source>
</evidence>
<feature type="compositionally biased region" description="Low complexity" evidence="8">
    <location>
        <begin position="36"/>
        <end position="45"/>
    </location>
</feature>
<keyword evidence="5" id="KW-0687">Ribonucleoprotein</keyword>
<comment type="subcellular location">
    <subcellularLocation>
        <location evidence="1">Mitochondrion</location>
    </subcellularLocation>
</comment>
<organism evidence="9 10">
    <name type="scientific">Sporothrix epigloea</name>
    <dbReference type="NCBI Taxonomy" id="1892477"/>
    <lineage>
        <taxon>Eukaryota</taxon>
        <taxon>Fungi</taxon>
        <taxon>Dikarya</taxon>
        <taxon>Ascomycota</taxon>
        <taxon>Pezizomycotina</taxon>
        <taxon>Sordariomycetes</taxon>
        <taxon>Sordariomycetidae</taxon>
        <taxon>Ophiostomatales</taxon>
        <taxon>Ophiostomataceae</taxon>
        <taxon>Sporothrix</taxon>
    </lineage>
</organism>
<dbReference type="Pfam" id="PF06984">
    <property type="entry name" value="MRP-L47"/>
    <property type="match status" value="1"/>
</dbReference>
<dbReference type="Proteomes" id="UP001642502">
    <property type="component" value="Unassembled WGS sequence"/>
</dbReference>
<feature type="compositionally biased region" description="Basic and acidic residues" evidence="8">
    <location>
        <begin position="280"/>
        <end position="290"/>
    </location>
</feature>
<gene>
    <name evidence="9" type="primary">MRPL4</name>
    <name evidence="9" type="ORF">SEPCBS119000_001982</name>
</gene>
<sequence length="290" mass="32425">MSAIRNSVARLQVTPGCSSSRNALTSPRQMAFASLQQSPSPSPWQAKPVSSPQPVRTQTQQRSSFSTSSALEKRHKYHPRDNNRLRGVSSIRRTGPREFLSVSNTPLPRPALTAEAKKAKEAAYAAARPEIDADHGLWQFFYDKQVAQTPAKDAAHGRSWTAEELRRKSWDDLHRLWWVCVKERNRIATAAVARKHFDLGFGSYEADERDATVRESMARIKHVLTERFYTWEDAVSLAQSDPEIDLSGSGPAFRPTAYLEEEPTPSTVAETEGELTAGIRADEKQPAPVR</sequence>
<dbReference type="PANTHER" id="PTHR21183">
    <property type="entry name" value="RIBOSOMAL PROTEIN L47, MITOCHONDRIAL-RELATED"/>
    <property type="match status" value="1"/>
</dbReference>
<comment type="similarity">
    <text evidence="2">Belongs to the universal ribosomal protein uL29 family.</text>
</comment>
<accession>A0ABP0DDP7</accession>
<protein>
    <recommendedName>
        <fullName evidence="6">Large ribosomal subunit protein uL29m</fullName>
    </recommendedName>
    <alternativeName>
        <fullName evidence="7">54S ribosomal protein L4, mitochondrial</fullName>
    </alternativeName>
</protein>
<evidence type="ECO:0000256" key="8">
    <source>
        <dbReference type="SAM" id="MobiDB-lite"/>
    </source>
</evidence>
<keyword evidence="3 9" id="KW-0689">Ribosomal protein</keyword>
<evidence type="ECO:0000256" key="3">
    <source>
        <dbReference type="ARBA" id="ARBA00022980"/>
    </source>
</evidence>
<dbReference type="InterPro" id="IPR010729">
    <property type="entry name" value="Ribosomal_uL29_mit"/>
</dbReference>
<dbReference type="InterPro" id="IPR038340">
    <property type="entry name" value="MRP-L47_sf"/>
</dbReference>
<evidence type="ECO:0000256" key="6">
    <source>
        <dbReference type="ARBA" id="ARBA00035289"/>
    </source>
</evidence>
<keyword evidence="10" id="KW-1185">Reference proteome</keyword>
<name>A0ABP0DDP7_9PEZI</name>
<keyword evidence="4" id="KW-0496">Mitochondrion</keyword>
<evidence type="ECO:0000256" key="4">
    <source>
        <dbReference type="ARBA" id="ARBA00023128"/>
    </source>
</evidence>
<feature type="region of interest" description="Disordered" evidence="8">
    <location>
        <begin position="1"/>
        <end position="91"/>
    </location>
</feature>
<evidence type="ECO:0000256" key="2">
    <source>
        <dbReference type="ARBA" id="ARBA00009254"/>
    </source>
</evidence>